<name>A0A3Q3EHP4_9LABR</name>
<dbReference type="InParanoid" id="A0A3Q3EHP4"/>
<evidence type="ECO:0000256" key="4">
    <source>
        <dbReference type="ARBA" id="ARBA00022729"/>
    </source>
</evidence>
<keyword evidence="7" id="KW-1015">Disulfide bond</keyword>
<evidence type="ECO:0000256" key="8">
    <source>
        <dbReference type="ARBA" id="ARBA00023170"/>
    </source>
</evidence>
<dbReference type="InterPro" id="IPR007110">
    <property type="entry name" value="Ig-like_dom"/>
</dbReference>
<keyword evidence="3 11" id="KW-0812">Transmembrane</keyword>
<dbReference type="InterPro" id="IPR013106">
    <property type="entry name" value="Ig_V-set"/>
</dbReference>
<evidence type="ECO:0000256" key="5">
    <source>
        <dbReference type="ARBA" id="ARBA00022989"/>
    </source>
</evidence>
<proteinExistence type="predicted"/>
<reference evidence="13" key="1">
    <citation type="submission" date="2025-08" db="UniProtKB">
        <authorList>
            <consortium name="Ensembl"/>
        </authorList>
    </citation>
    <scope>IDENTIFICATION</scope>
</reference>
<feature type="domain" description="Ig-like" evidence="12">
    <location>
        <begin position="189"/>
        <end position="287"/>
    </location>
</feature>
<dbReference type="InterPro" id="IPR051713">
    <property type="entry name" value="T-cell_Activation_Regulation"/>
</dbReference>
<dbReference type="STRING" id="56723.ENSLBEP00000005612"/>
<keyword evidence="4" id="KW-0732">Signal</keyword>
<dbReference type="CDD" id="cd16091">
    <property type="entry name" value="IgV_HHLA2"/>
    <property type="match status" value="1"/>
</dbReference>
<dbReference type="SUPFAM" id="SSF48726">
    <property type="entry name" value="Immunoglobulin"/>
    <property type="match status" value="2"/>
</dbReference>
<dbReference type="GO" id="GO:0006955">
    <property type="term" value="P:immune response"/>
    <property type="evidence" value="ECO:0007669"/>
    <property type="project" value="TreeGrafter"/>
</dbReference>
<dbReference type="Proteomes" id="UP000261660">
    <property type="component" value="Unplaced"/>
</dbReference>
<keyword evidence="6 11" id="KW-0472">Membrane</keyword>
<evidence type="ECO:0000256" key="3">
    <source>
        <dbReference type="ARBA" id="ARBA00022692"/>
    </source>
</evidence>
<dbReference type="InterPro" id="IPR013162">
    <property type="entry name" value="CD80_C2-set"/>
</dbReference>
<dbReference type="InterPro" id="IPR003598">
    <property type="entry name" value="Ig_sub2"/>
</dbReference>
<keyword evidence="5 11" id="KW-1133">Transmembrane helix</keyword>
<feature type="domain" description="Ig-like" evidence="12">
    <location>
        <begin position="1"/>
        <end position="100"/>
    </location>
</feature>
<feature type="transmembrane region" description="Helical" evidence="11">
    <location>
        <begin position="300"/>
        <end position="319"/>
    </location>
</feature>
<evidence type="ECO:0000256" key="2">
    <source>
        <dbReference type="ARBA" id="ARBA00022475"/>
    </source>
</evidence>
<evidence type="ECO:0000259" key="12">
    <source>
        <dbReference type="PROSITE" id="PS50835"/>
    </source>
</evidence>
<dbReference type="PROSITE" id="PS50835">
    <property type="entry name" value="IG_LIKE"/>
    <property type="match status" value="3"/>
</dbReference>
<protein>
    <submittedName>
        <fullName evidence="13">HERV-H LTR-associating 2a, tandem duplicate 2</fullName>
    </submittedName>
</protein>
<dbReference type="InterPro" id="IPR036179">
    <property type="entry name" value="Ig-like_dom_sf"/>
</dbReference>
<evidence type="ECO:0000256" key="10">
    <source>
        <dbReference type="ARBA" id="ARBA00023319"/>
    </source>
</evidence>
<dbReference type="SMART" id="SM00408">
    <property type="entry name" value="IGc2"/>
    <property type="match status" value="1"/>
</dbReference>
<dbReference type="SMART" id="SM00409">
    <property type="entry name" value="IG"/>
    <property type="match status" value="2"/>
</dbReference>
<dbReference type="Pfam" id="PF07686">
    <property type="entry name" value="V-set"/>
    <property type="match status" value="2"/>
</dbReference>
<dbReference type="FunFam" id="2.60.40.10:FF:000142">
    <property type="entry name" value="V-set domain-containing T-cell activation inhibitor 1"/>
    <property type="match status" value="1"/>
</dbReference>
<dbReference type="GO" id="GO:0009897">
    <property type="term" value="C:external side of plasma membrane"/>
    <property type="evidence" value="ECO:0007669"/>
    <property type="project" value="TreeGrafter"/>
</dbReference>
<organism evidence="13 14">
    <name type="scientific">Labrus bergylta</name>
    <name type="common">ballan wrasse</name>
    <dbReference type="NCBI Taxonomy" id="56723"/>
    <lineage>
        <taxon>Eukaryota</taxon>
        <taxon>Metazoa</taxon>
        <taxon>Chordata</taxon>
        <taxon>Craniata</taxon>
        <taxon>Vertebrata</taxon>
        <taxon>Euteleostomi</taxon>
        <taxon>Actinopterygii</taxon>
        <taxon>Neopterygii</taxon>
        <taxon>Teleostei</taxon>
        <taxon>Neoteleostei</taxon>
        <taxon>Acanthomorphata</taxon>
        <taxon>Eupercaria</taxon>
        <taxon>Labriformes</taxon>
        <taxon>Labridae</taxon>
        <taxon>Labrus</taxon>
    </lineage>
</organism>
<feature type="domain" description="Ig-like" evidence="12">
    <location>
        <begin position="111"/>
        <end position="186"/>
    </location>
</feature>
<keyword evidence="2" id="KW-1003">Cell membrane</keyword>
<dbReference type="GO" id="GO:0042130">
    <property type="term" value="P:negative regulation of T cell proliferation"/>
    <property type="evidence" value="ECO:0007669"/>
    <property type="project" value="TreeGrafter"/>
</dbReference>
<keyword evidence="8" id="KW-0675">Receptor</keyword>
<evidence type="ECO:0000313" key="14">
    <source>
        <dbReference type="Proteomes" id="UP000261660"/>
    </source>
</evidence>
<dbReference type="Pfam" id="PF08205">
    <property type="entry name" value="C2-set_2"/>
    <property type="match status" value="1"/>
</dbReference>
<evidence type="ECO:0000256" key="11">
    <source>
        <dbReference type="SAM" id="Phobius"/>
    </source>
</evidence>
<dbReference type="GO" id="GO:0007166">
    <property type="term" value="P:cell surface receptor signaling pathway"/>
    <property type="evidence" value="ECO:0007669"/>
    <property type="project" value="TreeGrafter"/>
</dbReference>
<dbReference type="GO" id="GO:0042102">
    <property type="term" value="P:positive regulation of T cell proliferation"/>
    <property type="evidence" value="ECO:0007669"/>
    <property type="project" value="TreeGrafter"/>
</dbReference>
<dbReference type="PANTHER" id="PTHR25466">
    <property type="entry name" value="T-LYMPHOCYTE ACTIVATION ANTIGEN"/>
    <property type="match status" value="1"/>
</dbReference>
<comment type="subcellular location">
    <subcellularLocation>
        <location evidence="1">Cell membrane</location>
        <topology evidence="1">Single-pass type I membrane protein</topology>
    </subcellularLocation>
</comment>
<evidence type="ECO:0000256" key="6">
    <source>
        <dbReference type="ARBA" id="ARBA00023136"/>
    </source>
</evidence>
<dbReference type="GeneTree" id="ENSGT00940000163670"/>
<keyword evidence="10" id="KW-0393">Immunoglobulin domain</keyword>
<dbReference type="GO" id="GO:0031295">
    <property type="term" value="P:T cell costimulation"/>
    <property type="evidence" value="ECO:0007669"/>
    <property type="project" value="TreeGrafter"/>
</dbReference>
<dbReference type="Ensembl" id="ENSLBET00000005904.1">
    <property type="protein sequence ID" value="ENSLBEP00000005612.1"/>
    <property type="gene ID" value="ENSLBEG00000004300.1"/>
</dbReference>
<dbReference type="InterPro" id="IPR013783">
    <property type="entry name" value="Ig-like_fold"/>
</dbReference>
<dbReference type="AlphaFoldDB" id="A0A3Q3EHP4"/>
<evidence type="ECO:0000256" key="7">
    <source>
        <dbReference type="ARBA" id="ARBA00023157"/>
    </source>
</evidence>
<dbReference type="Gene3D" id="2.60.40.10">
    <property type="entry name" value="Immunoglobulins"/>
    <property type="match status" value="3"/>
</dbReference>
<evidence type="ECO:0000256" key="9">
    <source>
        <dbReference type="ARBA" id="ARBA00023180"/>
    </source>
</evidence>
<accession>A0A3Q3EHP4</accession>
<dbReference type="PANTHER" id="PTHR25466:SF14">
    <property type="entry name" value="BUTYROPHILIN SUBFAMILY 2 MEMBER A2-LIKE-RELATED"/>
    <property type="match status" value="1"/>
</dbReference>
<evidence type="ECO:0000313" key="13">
    <source>
        <dbReference type="Ensembl" id="ENSLBEP00000005612.1"/>
    </source>
</evidence>
<reference evidence="13" key="2">
    <citation type="submission" date="2025-09" db="UniProtKB">
        <authorList>
            <consortium name="Ensembl"/>
        </authorList>
    </citation>
    <scope>IDENTIFICATION</scope>
</reference>
<sequence>ANVTCIIPDDCILPCSFRPTGTVVIHWYKQQIPVHSYYYNKDQFGLQNKHFSGRTCLFNSQIPYGNASLLLRRLKVQDKGRYKCYTSTRKGNQEIFVNLEVKVMEMTDEAVTCSSHNIYPVPQVTWATDPPSAREALENSTIKTSDHKGLFTVVSTLRTVGNLSNMTYFCSFISADKTQVWTADITHEEGHALSIACIAPPSLQNFSLTWTFTPSSEPTVILRYDTKTRHTFNLWEGKATPDQDLLPLGDGSLLLHKPDIEEHSGTYICSFSGLQSKHVVQTRVNITVSSIVDESSVQRSWWSTAASVAFVLFTIIVALPQCVRQR</sequence>
<keyword evidence="9" id="KW-0325">Glycoprotein</keyword>
<keyword evidence="14" id="KW-1185">Reference proteome</keyword>
<dbReference type="GO" id="GO:0071222">
    <property type="term" value="P:cellular response to lipopolysaccharide"/>
    <property type="evidence" value="ECO:0007669"/>
    <property type="project" value="TreeGrafter"/>
</dbReference>
<dbReference type="InterPro" id="IPR003599">
    <property type="entry name" value="Ig_sub"/>
</dbReference>
<evidence type="ECO:0000256" key="1">
    <source>
        <dbReference type="ARBA" id="ARBA00004251"/>
    </source>
</evidence>